<sequence>MWPSAHRRSRPETLKNRGNKLGNGCLCRFLDRSASPASVRKKTPGRCCWEVPGRDEAIRVRLCQLPQQSAASGILAATGTGSDPHGYGRARSGTGKPVISESQFTYQMMMQEEKSNQ</sequence>
<proteinExistence type="predicted"/>
<reference evidence="3" key="2">
    <citation type="submission" date="2020-05" db="UniProtKB">
        <authorList>
            <consortium name="EnsemblMetazoa"/>
        </authorList>
    </citation>
    <scope>IDENTIFICATION</scope>
</reference>
<organism evidence="2">
    <name type="scientific">Anopheles sinensis</name>
    <name type="common">Mosquito</name>
    <dbReference type="NCBI Taxonomy" id="74873"/>
    <lineage>
        <taxon>Eukaryota</taxon>
        <taxon>Metazoa</taxon>
        <taxon>Ecdysozoa</taxon>
        <taxon>Arthropoda</taxon>
        <taxon>Hexapoda</taxon>
        <taxon>Insecta</taxon>
        <taxon>Pterygota</taxon>
        <taxon>Neoptera</taxon>
        <taxon>Endopterygota</taxon>
        <taxon>Diptera</taxon>
        <taxon>Nematocera</taxon>
        <taxon>Culicoidea</taxon>
        <taxon>Culicidae</taxon>
        <taxon>Anophelinae</taxon>
        <taxon>Anopheles</taxon>
    </lineage>
</organism>
<protein>
    <submittedName>
        <fullName evidence="2 3">Beta-phosphoglucomutase</fullName>
    </submittedName>
</protein>
<reference evidence="2 4" key="1">
    <citation type="journal article" date="2014" name="BMC Genomics">
        <title>Genome sequence of Anopheles sinensis provides insight into genetics basis of mosquito competence for malaria parasites.</title>
        <authorList>
            <person name="Zhou D."/>
            <person name="Zhang D."/>
            <person name="Ding G."/>
            <person name="Shi L."/>
            <person name="Hou Q."/>
            <person name="Ye Y."/>
            <person name="Xu Y."/>
            <person name="Zhou H."/>
            <person name="Xiong C."/>
            <person name="Li S."/>
            <person name="Yu J."/>
            <person name="Hong S."/>
            <person name="Yu X."/>
            <person name="Zou P."/>
            <person name="Chen C."/>
            <person name="Chang X."/>
            <person name="Wang W."/>
            <person name="Lv Y."/>
            <person name="Sun Y."/>
            <person name="Ma L."/>
            <person name="Shen B."/>
            <person name="Zhu C."/>
        </authorList>
    </citation>
    <scope>NUCLEOTIDE SEQUENCE [LARGE SCALE GENOMIC DNA]</scope>
</reference>
<evidence type="ECO:0000313" key="3">
    <source>
        <dbReference type="EnsemblMetazoa" id="ASIC017480-PA"/>
    </source>
</evidence>
<dbReference type="VEuPathDB" id="VectorBase:ASIC017480"/>
<accession>A0A084WGN7</accession>
<keyword evidence="4" id="KW-1185">Reference proteome</keyword>
<gene>
    <name evidence="2" type="ORF">ZHAS_00017480</name>
</gene>
<name>A0A084WGN7_ANOSI</name>
<dbReference type="EMBL" id="KE525345">
    <property type="protein sequence ID" value="KFB49381.1"/>
    <property type="molecule type" value="Genomic_DNA"/>
</dbReference>
<evidence type="ECO:0000256" key="1">
    <source>
        <dbReference type="SAM" id="MobiDB-lite"/>
    </source>
</evidence>
<dbReference type="AlphaFoldDB" id="A0A084WGN7"/>
<dbReference type="Proteomes" id="UP000030765">
    <property type="component" value="Unassembled WGS sequence"/>
</dbReference>
<feature type="region of interest" description="Disordered" evidence="1">
    <location>
        <begin position="75"/>
        <end position="98"/>
    </location>
</feature>
<evidence type="ECO:0000313" key="4">
    <source>
        <dbReference type="Proteomes" id="UP000030765"/>
    </source>
</evidence>
<evidence type="ECO:0000313" key="2">
    <source>
        <dbReference type="EMBL" id="KFB49381.1"/>
    </source>
</evidence>
<dbReference type="EnsemblMetazoa" id="ASIC017480-RA">
    <property type="protein sequence ID" value="ASIC017480-PA"/>
    <property type="gene ID" value="ASIC017480"/>
</dbReference>
<dbReference type="EMBL" id="ATLV01023647">
    <property type="status" value="NOT_ANNOTATED_CDS"/>
    <property type="molecule type" value="Genomic_DNA"/>
</dbReference>